<dbReference type="InterPro" id="IPR039426">
    <property type="entry name" value="TonB-dep_rcpt-like"/>
</dbReference>
<dbReference type="KEGG" id="bcen:DM39_4543"/>
<keyword evidence="10 11" id="KW-0998">Cell outer membrane</keyword>
<evidence type="ECO:0000256" key="6">
    <source>
        <dbReference type="ARBA" id="ARBA00023004"/>
    </source>
</evidence>
<evidence type="ECO:0000259" key="14">
    <source>
        <dbReference type="Pfam" id="PF00593"/>
    </source>
</evidence>
<keyword evidence="3 11" id="KW-1134">Transmembrane beta strand</keyword>
<dbReference type="InterPro" id="IPR036942">
    <property type="entry name" value="Beta-barrel_TonB_sf"/>
</dbReference>
<comment type="subcellular location">
    <subcellularLocation>
        <location evidence="1 11">Cell outer membrane</location>
        <topology evidence="1 11">Multi-pass membrane protein</topology>
    </subcellularLocation>
</comment>
<dbReference type="Proteomes" id="UP000029413">
    <property type="component" value="Chromosome 2"/>
</dbReference>
<keyword evidence="2 11" id="KW-0813">Transport</keyword>
<evidence type="ECO:0000256" key="5">
    <source>
        <dbReference type="ARBA" id="ARBA00022692"/>
    </source>
</evidence>
<keyword evidence="8 12" id="KW-0798">TonB box</keyword>
<evidence type="ECO:0000256" key="13">
    <source>
        <dbReference type="SAM" id="MobiDB-lite"/>
    </source>
</evidence>
<feature type="domain" description="TonB-dependent receptor plug" evidence="15">
    <location>
        <begin position="106"/>
        <end position="215"/>
    </location>
</feature>
<evidence type="ECO:0000256" key="11">
    <source>
        <dbReference type="PROSITE-ProRule" id="PRU01360"/>
    </source>
</evidence>
<gene>
    <name evidence="16" type="ORF">DM39_4543</name>
</gene>
<dbReference type="GO" id="GO:0009279">
    <property type="term" value="C:cell outer membrane"/>
    <property type="evidence" value="ECO:0007669"/>
    <property type="project" value="UniProtKB-SubCell"/>
</dbReference>
<feature type="compositionally biased region" description="Basic and acidic residues" evidence="13">
    <location>
        <begin position="19"/>
        <end position="37"/>
    </location>
</feature>
<dbReference type="EMBL" id="CP007784">
    <property type="protein sequence ID" value="AIO35720.1"/>
    <property type="molecule type" value="Genomic_DNA"/>
</dbReference>
<keyword evidence="6" id="KW-0408">Iron</keyword>
<evidence type="ECO:0000256" key="4">
    <source>
        <dbReference type="ARBA" id="ARBA00022496"/>
    </source>
</evidence>
<name>A0AAN0VQH2_9BURK</name>
<dbReference type="PROSITE" id="PS52016">
    <property type="entry name" value="TONB_DEPENDENT_REC_3"/>
    <property type="match status" value="1"/>
</dbReference>
<feature type="compositionally biased region" description="Low complexity" evidence="13">
    <location>
        <begin position="9"/>
        <end position="18"/>
    </location>
</feature>
<protein>
    <submittedName>
        <fullName evidence="16">TonB dependent receptor family protein</fullName>
    </submittedName>
</protein>
<dbReference type="GO" id="GO:0006826">
    <property type="term" value="P:iron ion transport"/>
    <property type="evidence" value="ECO:0007669"/>
    <property type="project" value="UniProtKB-KW"/>
</dbReference>
<feature type="domain" description="TonB-dependent receptor-like beta-barrel" evidence="14">
    <location>
        <begin position="297"/>
        <end position="743"/>
    </location>
</feature>
<organism evidence="16 17">
    <name type="scientific">Burkholderia cenocepacia</name>
    <dbReference type="NCBI Taxonomy" id="95486"/>
    <lineage>
        <taxon>Bacteria</taxon>
        <taxon>Pseudomonadati</taxon>
        <taxon>Pseudomonadota</taxon>
        <taxon>Betaproteobacteria</taxon>
        <taxon>Burkholderiales</taxon>
        <taxon>Burkholderiaceae</taxon>
        <taxon>Burkholderia</taxon>
        <taxon>Burkholderia cepacia complex</taxon>
    </lineage>
</organism>
<evidence type="ECO:0000256" key="8">
    <source>
        <dbReference type="ARBA" id="ARBA00023077"/>
    </source>
</evidence>
<dbReference type="Gene3D" id="2.40.170.20">
    <property type="entry name" value="TonB-dependent receptor, beta-barrel domain"/>
    <property type="match status" value="1"/>
</dbReference>
<dbReference type="Pfam" id="PF00593">
    <property type="entry name" value="TonB_dep_Rec_b-barrel"/>
    <property type="match status" value="1"/>
</dbReference>
<dbReference type="SUPFAM" id="SSF56935">
    <property type="entry name" value="Porins"/>
    <property type="match status" value="1"/>
</dbReference>
<keyword evidence="9 11" id="KW-0472">Membrane</keyword>
<keyword evidence="16" id="KW-0675">Receptor</keyword>
<evidence type="ECO:0000256" key="10">
    <source>
        <dbReference type="ARBA" id="ARBA00023237"/>
    </source>
</evidence>
<evidence type="ECO:0000256" key="3">
    <source>
        <dbReference type="ARBA" id="ARBA00022452"/>
    </source>
</evidence>
<feature type="region of interest" description="Disordered" evidence="13">
    <location>
        <begin position="1"/>
        <end position="43"/>
    </location>
</feature>
<evidence type="ECO:0000313" key="16">
    <source>
        <dbReference type="EMBL" id="AIO35720.1"/>
    </source>
</evidence>
<evidence type="ECO:0000259" key="15">
    <source>
        <dbReference type="Pfam" id="PF07715"/>
    </source>
</evidence>
<evidence type="ECO:0000256" key="7">
    <source>
        <dbReference type="ARBA" id="ARBA00023065"/>
    </source>
</evidence>
<evidence type="ECO:0000313" key="17">
    <source>
        <dbReference type="Proteomes" id="UP000029413"/>
    </source>
</evidence>
<keyword evidence="5 11" id="KW-0812">Transmembrane</keyword>
<reference evidence="16 17" key="1">
    <citation type="submission" date="2014-05" db="EMBL/GenBank/DDBJ databases">
        <authorList>
            <person name="Bishop-Lilly K.A."/>
            <person name="Broomall S.M."/>
            <person name="Chain P.S."/>
            <person name="Chertkov O."/>
            <person name="Coyne S.R."/>
            <person name="Daligault H.E."/>
            <person name="Davenport K.W."/>
            <person name="Erkkila T."/>
            <person name="Frey K.G."/>
            <person name="Gibbons H.S."/>
            <person name="Gu W."/>
            <person name="Jaissle J."/>
            <person name="Johnson S.L."/>
            <person name="Koroleva G.I."/>
            <person name="Ladner J.T."/>
            <person name="Lo C.-C."/>
            <person name="Minogue T.D."/>
            <person name="Munk C."/>
            <person name="Palacios G.F."/>
            <person name="Redden C.L."/>
            <person name="Rosenzweig C.N."/>
            <person name="Scholz M.B."/>
            <person name="Teshima H."/>
            <person name="Xu Y."/>
        </authorList>
    </citation>
    <scope>NUCLEOTIDE SEQUENCE [LARGE SCALE GENOMIC DNA]</scope>
    <source>
        <strain evidence="16 17">DDS 22E-1</strain>
    </source>
</reference>
<evidence type="ECO:0000256" key="2">
    <source>
        <dbReference type="ARBA" id="ARBA00022448"/>
    </source>
</evidence>
<keyword evidence="4" id="KW-0410">Iron transport</keyword>
<dbReference type="AlphaFoldDB" id="A0AAN0VQH2"/>
<comment type="similarity">
    <text evidence="11 12">Belongs to the TonB-dependent receptor family.</text>
</comment>
<proteinExistence type="inferred from homology"/>
<dbReference type="PANTHER" id="PTHR32552">
    <property type="entry name" value="FERRICHROME IRON RECEPTOR-RELATED"/>
    <property type="match status" value="1"/>
</dbReference>
<dbReference type="InterPro" id="IPR000531">
    <property type="entry name" value="Beta-barrel_TonB"/>
</dbReference>
<keyword evidence="17" id="KW-1185">Reference proteome</keyword>
<dbReference type="Pfam" id="PF07715">
    <property type="entry name" value="Plug"/>
    <property type="match status" value="1"/>
</dbReference>
<sequence length="778" mass="83825">MSRRYCRTANANRAASRAARSDRSAHQSVDPSRDVRHERARRSGRPLAPLSLALAAALAWPSLAEATGDDASVPVPASTPVAPAEPVAGTQLEAVTVTARRHSESQQKVPVSVTAVSGADLAVDAAPSAGNAGLARAVPNLAFADIGATYANVFSIRGVGSFMPLAADDASVVMYVNDVPRATTGAPPTFMDIDRVEVLRGPQGTLFGRNTQGGAINVITKQPTFKRTFTATAEAGTHGRWLGEVIGNGPVSDDVAARIAVRMSNLDGTVPNLATGGSDGRVKVGAARGTVLWVPDDRTSVTVSGFVDQTETTAPRFVLMQNGDFPQVRLNPSTYGRWRDAGGSVRVDRDFDRFRLTSLTSYQDSRNVQQFDLTDGLIYSALSKRPASVFDVPGADQTEMRFGESTFQQEVRLNSRDDSPVMWTAGINYFHAHFTNDTNAVASPAAFNFVTTQNGQQHNRINTDSVSWFGEATWPLTTRLKAITGLRATYERKDARYAFDGNGNPKVVTRFRQDDSLSDTFVTGRTGLTFDWTDTLMTYATVSRGEASAGYPAVTVNGPQGRRESSFPASTSWTYELGFKSLWLDRRLSVDGSVFYNDVKNGHLVAFFPSSGLFMPASLDYRTYGAELELGAKVSRYLRLTAGLGYTQGELRSVPVGDVTGAQSGNRLPNVPRMTGNLGAHGELPGTMVGLPGRFNADASLQYVGSRAVDVRNSFDLAAYSVVNLRVGWTYRNWTLYGFAENLFDRRYVVAGQGWAPGVGSVRVGQPRVVGIGLTTQL</sequence>
<keyword evidence="7" id="KW-0406">Ion transport</keyword>
<evidence type="ECO:0000256" key="1">
    <source>
        <dbReference type="ARBA" id="ARBA00004571"/>
    </source>
</evidence>
<dbReference type="InterPro" id="IPR012910">
    <property type="entry name" value="Plug_dom"/>
</dbReference>
<evidence type="ECO:0000256" key="9">
    <source>
        <dbReference type="ARBA" id="ARBA00023136"/>
    </source>
</evidence>
<accession>A0AAN0VQH2</accession>
<dbReference type="PANTHER" id="PTHR32552:SF81">
    <property type="entry name" value="TONB-DEPENDENT OUTER MEMBRANE RECEPTOR"/>
    <property type="match status" value="1"/>
</dbReference>
<evidence type="ECO:0000256" key="12">
    <source>
        <dbReference type="RuleBase" id="RU003357"/>
    </source>
</evidence>